<organism evidence="1 2">
    <name type="scientific">Mandrillus leucophaeus</name>
    <name type="common">Drill</name>
    <name type="synonym">Papio leucophaeus</name>
    <dbReference type="NCBI Taxonomy" id="9568"/>
    <lineage>
        <taxon>Eukaryota</taxon>
        <taxon>Metazoa</taxon>
        <taxon>Chordata</taxon>
        <taxon>Craniata</taxon>
        <taxon>Vertebrata</taxon>
        <taxon>Euteleostomi</taxon>
        <taxon>Mammalia</taxon>
        <taxon>Eutheria</taxon>
        <taxon>Euarchontoglires</taxon>
        <taxon>Primates</taxon>
        <taxon>Haplorrhini</taxon>
        <taxon>Catarrhini</taxon>
        <taxon>Cercopithecidae</taxon>
        <taxon>Cercopithecinae</taxon>
        <taxon>Mandrillus</taxon>
    </lineage>
</organism>
<reference evidence="1" key="2">
    <citation type="submission" date="2025-09" db="UniProtKB">
        <authorList>
            <consortium name="Ensembl"/>
        </authorList>
    </citation>
    <scope>IDENTIFICATION</scope>
</reference>
<sequence length="89" mass="10006">MRSARGKSTPSGSIPQHVGIITIQGNISVGTHSQTISITLFLLTQSQIIRSCTYIYKLPFLLTFNTDWKLKLLTTLNGIRLHKSVYTRE</sequence>
<evidence type="ECO:0000313" key="1">
    <source>
        <dbReference type="Ensembl" id="ENSMLEP00000007657.1"/>
    </source>
</evidence>
<accession>A0A2K5XWG3</accession>
<reference evidence="1" key="1">
    <citation type="submission" date="2025-08" db="UniProtKB">
        <authorList>
            <consortium name="Ensembl"/>
        </authorList>
    </citation>
    <scope>IDENTIFICATION</scope>
</reference>
<keyword evidence="2" id="KW-1185">Reference proteome</keyword>
<dbReference type="Ensembl" id="ENSMLET00000030999.1">
    <property type="protein sequence ID" value="ENSMLEP00000007657.1"/>
    <property type="gene ID" value="ENSMLEG00000027931.1"/>
</dbReference>
<dbReference type="AlphaFoldDB" id="A0A2K5XWG3"/>
<proteinExistence type="predicted"/>
<name>A0A2K5XWG3_MANLE</name>
<dbReference type="GeneTree" id="ENSGT00910000148552"/>
<protein>
    <submittedName>
        <fullName evidence="1">Uncharacterized protein</fullName>
    </submittedName>
</protein>
<dbReference type="Proteomes" id="UP000233140">
    <property type="component" value="Unassembled WGS sequence"/>
</dbReference>
<evidence type="ECO:0000313" key="2">
    <source>
        <dbReference type="Proteomes" id="UP000233140"/>
    </source>
</evidence>